<organism evidence="2 3">
    <name type="scientific">Micractinium conductrix</name>
    <dbReference type="NCBI Taxonomy" id="554055"/>
    <lineage>
        <taxon>Eukaryota</taxon>
        <taxon>Viridiplantae</taxon>
        <taxon>Chlorophyta</taxon>
        <taxon>core chlorophytes</taxon>
        <taxon>Trebouxiophyceae</taxon>
        <taxon>Chlorellales</taxon>
        <taxon>Chlorellaceae</taxon>
        <taxon>Chlorella clade</taxon>
        <taxon>Micractinium</taxon>
    </lineage>
</organism>
<proteinExistence type="predicted"/>
<reference evidence="2" key="2">
    <citation type="submission" date="2018-02" db="EMBL/GenBank/DDBJ databases">
        <authorList>
            <person name="Cohen D.B."/>
            <person name="Kent A.D."/>
        </authorList>
    </citation>
    <scope>NUCLEOTIDE SEQUENCE</scope>
    <source>
        <strain evidence="2">SAG 241.80</strain>
    </source>
</reference>
<sequence length="94" mass="10451">MLSMRSFIAVLLAALLLAAGGAEAKPKACKKFSAAGDQFVWDIVPLCMPNYSLTCTSSCRKHLKKVNLKCFSSLIKERMPWRLDGSVRFYKSCT</sequence>
<accession>A0A2P6VFI3</accession>
<evidence type="ECO:0000313" key="3">
    <source>
        <dbReference type="Proteomes" id="UP000239649"/>
    </source>
</evidence>
<feature type="signal peptide" evidence="1">
    <location>
        <begin position="1"/>
        <end position="24"/>
    </location>
</feature>
<gene>
    <name evidence="2" type="ORF">C2E20_3937</name>
</gene>
<dbReference type="EMBL" id="LHPF02000009">
    <property type="protein sequence ID" value="PSC72855.1"/>
    <property type="molecule type" value="Genomic_DNA"/>
</dbReference>
<protein>
    <recommendedName>
        <fullName evidence="4">Prolamin-like domain-containing protein</fullName>
    </recommendedName>
</protein>
<keyword evidence="3" id="KW-1185">Reference proteome</keyword>
<keyword evidence="1" id="KW-0732">Signal</keyword>
<evidence type="ECO:0000256" key="1">
    <source>
        <dbReference type="SAM" id="SignalP"/>
    </source>
</evidence>
<evidence type="ECO:0008006" key="4">
    <source>
        <dbReference type="Google" id="ProtNLM"/>
    </source>
</evidence>
<name>A0A2P6VFI3_9CHLO</name>
<feature type="chain" id="PRO_5015085660" description="Prolamin-like domain-containing protein" evidence="1">
    <location>
        <begin position="25"/>
        <end position="94"/>
    </location>
</feature>
<dbReference type="AlphaFoldDB" id="A0A2P6VFI3"/>
<dbReference type="Proteomes" id="UP000239649">
    <property type="component" value="Unassembled WGS sequence"/>
</dbReference>
<evidence type="ECO:0000313" key="2">
    <source>
        <dbReference type="EMBL" id="PSC72855.1"/>
    </source>
</evidence>
<dbReference type="EMBL" id="LHPF02000009">
    <property type="protein sequence ID" value="PSC72856.1"/>
    <property type="molecule type" value="Genomic_DNA"/>
</dbReference>
<reference evidence="2 3" key="1">
    <citation type="journal article" date="2018" name="Plant J.">
        <title>Genome sequences of Chlorella sorokiniana UTEX 1602 and Micractinium conductrix SAG 241.80: implications to maltose excretion by a green alga.</title>
        <authorList>
            <person name="Arriola M.B."/>
            <person name="Velmurugan N."/>
            <person name="Zhang Y."/>
            <person name="Plunkett M.H."/>
            <person name="Hondzo H."/>
            <person name="Barney B.M."/>
        </authorList>
    </citation>
    <scope>NUCLEOTIDE SEQUENCE [LARGE SCALE GENOMIC DNA]</scope>
    <source>
        <strain evidence="2 3">SAG 241.80</strain>
    </source>
</reference>
<comment type="caution">
    <text evidence="2">The sequence shown here is derived from an EMBL/GenBank/DDBJ whole genome shotgun (WGS) entry which is preliminary data.</text>
</comment>